<dbReference type="InterPro" id="IPR051517">
    <property type="entry name" value="IFITM_antiviral_protein"/>
</dbReference>
<dbReference type="OrthoDB" id="9450479at2759"/>
<reference evidence="8" key="2">
    <citation type="submission" date="2025-08" db="UniProtKB">
        <authorList>
            <consortium name="Ensembl"/>
        </authorList>
    </citation>
    <scope>IDENTIFICATION</scope>
</reference>
<keyword evidence="3 7" id="KW-0812">Transmembrane</keyword>
<evidence type="ECO:0000256" key="2">
    <source>
        <dbReference type="ARBA" id="ARBA00006843"/>
    </source>
</evidence>
<evidence type="ECO:0000256" key="5">
    <source>
        <dbReference type="ARBA" id="ARBA00023136"/>
    </source>
</evidence>
<dbReference type="GO" id="GO:0045071">
    <property type="term" value="P:negative regulation of viral genome replication"/>
    <property type="evidence" value="ECO:0000318"/>
    <property type="project" value="GO_Central"/>
</dbReference>
<dbReference type="Bgee" id="ENSMODG00000039739">
    <property type="expression patterns" value="Expressed in lung and 20 other cell types or tissues"/>
</dbReference>
<dbReference type="GO" id="GO:0060337">
    <property type="term" value="P:type I interferon-mediated signaling pathway"/>
    <property type="evidence" value="ECO:0000318"/>
    <property type="project" value="GO_Central"/>
</dbReference>
<comment type="similarity">
    <text evidence="2">Belongs to the CD225/Dispanin family.</text>
</comment>
<gene>
    <name evidence="8" type="primary">LOC103104756</name>
</gene>
<dbReference type="Ensembl" id="ENSMODT00000087133.1">
    <property type="protein sequence ID" value="ENSMODP00000044299.1"/>
    <property type="gene ID" value="ENSMODG00000039739.1"/>
</dbReference>
<evidence type="ECO:0000256" key="7">
    <source>
        <dbReference type="SAM" id="Phobius"/>
    </source>
</evidence>
<dbReference type="RefSeq" id="XP_007505902.1">
    <property type="nucleotide sequence ID" value="XM_007505840.3"/>
</dbReference>
<protein>
    <submittedName>
        <fullName evidence="8">Dispanin subfamily A member 2b-like</fullName>
    </submittedName>
</protein>
<evidence type="ECO:0000256" key="4">
    <source>
        <dbReference type="ARBA" id="ARBA00022989"/>
    </source>
</evidence>
<dbReference type="Pfam" id="PF04505">
    <property type="entry name" value="CD225"/>
    <property type="match status" value="1"/>
</dbReference>
<dbReference type="InterPro" id="IPR007593">
    <property type="entry name" value="CD225/Dispanin_fam"/>
</dbReference>
<feature type="transmembrane region" description="Helical" evidence="7">
    <location>
        <begin position="78"/>
        <end position="100"/>
    </location>
</feature>
<dbReference type="GeneID" id="103104756"/>
<dbReference type="GeneTree" id="ENSGT00950000182857"/>
<name>A0A5F8GA77_MONDO</name>
<evidence type="ECO:0000313" key="9">
    <source>
        <dbReference type="Proteomes" id="UP000002280"/>
    </source>
</evidence>
<dbReference type="GO" id="GO:0034341">
    <property type="term" value="P:response to type II interferon"/>
    <property type="evidence" value="ECO:0000318"/>
    <property type="project" value="GO_Central"/>
</dbReference>
<evidence type="ECO:0000256" key="3">
    <source>
        <dbReference type="ARBA" id="ARBA00022692"/>
    </source>
</evidence>
<dbReference type="InParanoid" id="A0A5F8GA77"/>
<evidence type="ECO:0000256" key="6">
    <source>
        <dbReference type="SAM" id="MobiDB-lite"/>
    </source>
</evidence>
<reference evidence="8" key="1">
    <citation type="journal article" date="2007" name="Nature">
        <title>Genome of the marsupial Monodelphis domestica reveals innovation in non-coding sequences.</title>
        <authorList>
            <person name="Mikkelsen T.S."/>
            <person name="Wakefield M.J."/>
            <person name="Aken B."/>
            <person name="Amemiya C.T."/>
            <person name="Chang J.L."/>
            <person name="Duke S."/>
            <person name="Garber M."/>
            <person name="Gentles A.J."/>
            <person name="Goodstadt L."/>
            <person name="Heger A."/>
            <person name="Jurka J."/>
            <person name="Kamal M."/>
            <person name="Mauceli E."/>
            <person name="Searle S.M."/>
            <person name="Sharpe T."/>
            <person name="Baker M.L."/>
            <person name="Batzer M.A."/>
            <person name="Benos P.V."/>
            <person name="Belov K."/>
            <person name="Clamp M."/>
            <person name="Cook A."/>
            <person name="Cuff J."/>
            <person name="Das R."/>
            <person name="Davidow L."/>
            <person name="Deakin J.E."/>
            <person name="Fazzari M.J."/>
            <person name="Glass J.L."/>
            <person name="Grabherr M."/>
            <person name="Greally J.M."/>
            <person name="Gu W."/>
            <person name="Hore T.A."/>
            <person name="Huttley G.A."/>
            <person name="Kleber M."/>
            <person name="Jirtle R.L."/>
            <person name="Koina E."/>
            <person name="Lee J.T."/>
            <person name="Mahony S."/>
            <person name="Marra M.A."/>
            <person name="Miller R.D."/>
            <person name="Nicholls R.D."/>
            <person name="Oda M."/>
            <person name="Papenfuss A.T."/>
            <person name="Parra Z.E."/>
            <person name="Pollock D.D."/>
            <person name="Ray D.A."/>
            <person name="Schein J.E."/>
            <person name="Speed T.P."/>
            <person name="Thompson K."/>
            <person name="VandeBerg J.L."/>
            <person name="Wade C.M."/>
            <person name="Walker J.A."/>
            <person name="Waters P.D."/>
            <person name="Webber C."/>
            <person name="Weidman J.R."/>
            <person name="Xie X."/>
            <person name="Zody M.C."/>
            <person name="Baldwin J."/>
            <person name="Abdouelleil A."/>
            <person name="Abdulkadir J."/>
            <person name="Abebe A."/>
            <person name="Abera B."/>
            <person name="Abreu J."/>
            <person name="Acer S.C."/>
            <person name="Aftuck L."/>
            <person name="Alexander A."/>
            <person name="An P."/>
            <person name="Anderson E."/>
            <person name="Anderson S."/>
            <person name="Arachi H."/>
            <person name="Azer M."/>
            <person name="Bachantsang P."/>
            <person name="Barry A."/>
            <person name="Bayul T."/>
            <person name="Berlin A."/>
            <person name="Bessette D."/>
            <person name="Bloom T."/>
            <person name="Bloom T."/>
            <person name="Boguslavskiy L."/>
            <person name="Bonnet C."/>
            <person name="Boukhgalter B."/>
            <person name="Bourzgui I."/>
            <person name="Brown A."/>
            <person name="Cahill P."/>
            <person name="Channer S."/>
            <person name="Cheshatsang Y."/>
            <person name="Chuda L."/>
            <person name="Citroen M."/>
            <person name="Collymore A."/>
            <person name="Cooke P."/>
            <person name="Costello M."/>
            <person name="D'Aco K."/>
            <person name="Daza R."/>
            <person name="De Haan G."/>
            <person name="DeGray S."/>
            <person name="DeMaso C."/>
            <person name="Dhargay N."/>
            <person name="Dooley K."/>
            <person name="Dooley E."/>
            <person name="Doricent M."/>
            <person name="Dorje P."/>
            <person name="Dorjee K."/>
            <person name="Dupes A."/>
            <person name="Elong R."/>
            <person name="Falk J."/>
            <person name="Farina A."/>
            <person name="Faro S."/>
            <person name="Ferguson D."/>
            <person name="Fisher S."/>
            <person name="Foley C.D."/>
            <person name="Franke A."/>
            <person name="Friedrich D."/>
            <person name="Gadbois L."/>
            <person name="Gearin G."/>
            <person name="Gearin C.R."/>
            <person name="Giannoukos G."/>
            <person name="Goode T."/>
            <person name="Graham J."/>
            <person name="Grandbois E."/>
            <person name="Grewal S."/>
            <person name="Gyaltsen K."/>
            <person name="Hafez N."/>
            <person name="Hagos B."/>
            <person name="Hall J."/>
            <person name="Henson C."/>
            <person name="Hollinger A."/>
            <person name="Honan T."/>
            <person name="Huard M.D."/>
            <person name="Hughes L."/>
            <person name="Hurhula B."/>
            <person name="Husby M.E."/>
            <person name="Kamat A."/>
            <person name="Kanga B."/>
            <person name="Kashin S."/>
            <person name="Khazanovich D."/>
            <person name="Kisner P."/>
            <person name="Lance K."/>
            <person name="Lara M."/>
            <person name="Lee W."/>
            <person name="Lennon N."/>
            <person name="Letendre F."/>
            <person name="LeVine R."/>
            <person name="Lipovsky A."/>
            <person name="Liu X."/>
            <person name="Liu J."/>
            <person name="Liu S."/>
            <person name="Lokyitsang T."/>
            <person name="Lokyitsang Y."/>
            <person name="Lubonja R."/>
            <person name="Lui A."/>
            <person name="MacDonald P."/>
            <person name="Magnisalis V."/>
            <person name="Maru K."/>
            <person name="Matthews C."/>
            <person name="McCusker W."/>
            <person name="McDonough S."/>
            <person name="Mehta T."/>
            <person name="Meldrim J."/>
            <person name="Meneus L."/>
            <person name="Mihai O."/>
            <person name="Mihalev A."/>
            <person name="Mihova T."/>
            <person name="Mittelman R."/>
            <person name="Mlenga V."/>
            <person name="Montmayeur A."/>
            <person name="Mulrain L."/>
            <person name="Navidi A."/>
            <person name="Naylor J."/>
            <person name="Negash T."/>
            <person name="Nguyen T."/>
            <person name="Nguyen N."/>
            <person name="Nicol R."/>
            <person name="Norbu C."/>
            <person name="Norbu N."/>
            <person name="Novod N."/>
            <person name="O'Neill B."/>
            <person name="Osman S."/>
            <person name="Markiewicz E."/>
            <person name="Oyono O.L."/>
            <person name="Patti C."/>
            <person name="Phunkhang P."/>
            <person name="Pierre F."/>
            <person name="Priest M."/>
            <person name="Raghuraman S."/>
            <person name="Rege F."/>
            <person name="Reyes R."/>
            <person name="Rise C."/>
            <person name="Rogov P."/>
            <person name="Ross K."/>
            <person name="Ryan E."/>
            <person name="Settipalli S."/>
            <person name="Shea T."/>
            <person name="Sherpa N."/>
            <person name="Shi L."/>
            <person name="Shih D."/>
            <person name="Sparrow T."/>
            <person name="Spaulding J."/>
            <person name="Stalker J."/>
            <person name="Stange-Thomann N."/>
            <person name="Stavropoulos S."/>
            <person name="Stone C."/>
            <person name="Strader C."/>
            <person name="Tesfaye S."/>
            <person name="Thomson T."/>
            <person name="Thoulutsang Y."/>
            <person name="Thoulutsang D."/>
            <person name="Topham K."/>
            <person name="Topping I."/>
            <person name="Tsamla T."/>
            <person name="Vassiliev H."/>
            <person name="Vo A."/>
            <person name="Wangchuk T."/>
            <person name="Wangdi T."/>
            <person name="Weiand M."/>
            <person name="Wilkinson J."/>
            <person name="Wilson A."/>
            <person name="Yadav S."/>
            <person name="Young G."/>
            <person name="Yu Q."/>
            <person name="Zembek L."/>
            <person name="Zhong D."/>
            <person name="Zimmer A."/>
            <person name="Zwirko Z."/>
            <person name="Jaffe D.B."/>
            <person name="Alvarez P."/>
            <person name="Brockman W."/>
            <person name="Butler J."/>
            <person name="Chin C."/>
            <person name="Gnerre S."/>
            <person name="MacCallum I."/>
            <person name="Graves J.A."/>
            <person name="Ponting C.P."/>
            <person name="Breen M."/>
            <person name="Samollow P.B."/>
            <person name="Lander E.S."/>
            <person name="Lindblad-Toh K."/>
        </authorList>
    </citation>
    <scope>NUCLEOTIDE SEQUENCE [LARGE SCALE GENOMIC DNA]</scope>
</reference>
<sequence length="110" mass="12302">MAEHTVITMSGAGPEKGLGRDPPRDYLLLSLFNILLLGNPCCLSFVALVYSVKSRDRKLVGDMDGALTYAKTSRQMNICAVVLNVLLLIIFLILFFVYMVPILRNLYQPH</sequence>
<keyword evidence="4 7" id="KW-1133">Transmembrane helix</keyword>
<dbReference type="OMA" id="THIHSET"/>
<dbReference type="GO" id="GO:0035455">
    <property type="term" value="P:response to interferon-alpha"/>
    <property type="evidence" value="ECO:0000318"/>
    <property type="project" value="GO_Central"/>
</dbReference>
<dbReference type="GO" id="GO:0051607">
    <property type="term" value="P:defense response to virus"/>
    <property type="evidence" value="ECO:0000318"/>
    <property type="project" value="GO_Central"/>
</dbReference>
<reference evidence="8" key="3">
    <citation type="submission" date="2025-09" db="UniProtKB">
        <authorList>
            <consortium name="Ensembl"/>
        </authorList>
    </citation>
    <scope>IDENTIFICATION</scope>
</reference>
<dbReference type="PANTHER" id="PTHR13999">
    <property type="entry name" value="INTERFERON INDUCIBLE TRANSMEMBRANE PROTEIN"/>
    <property type="match status" value="1"/>
</dbReference>
<dbReference type="KEGG" id="mdo:103104756"/>
<keyword evidence="5 7" id="KW-0472">Membrane</keyword>
<comment type="subcellular location">
    <subcellularLocation>
        <location evidence="1">Membrane</location>
    </subcellularLocation>
</comment>
<feature type="transmembrane region" description="Helical" evidence="7">
    <location>
        <begin position="26"/>
        <end position="50"/>
    </location>
</feature>
<organism evidence="8 9">
    <name type="scientific">Monodelphis domestica</name>
    <name type="common">Gray short-tailed opossum</name>
    <dbReference type="NCBI Taxonomy" id="13616"/>
    <lineage>
        <taxon>Eukaryota</taxon>
        <taxon>Metazoa</taxon>
        <taxon>Chordata</taxon>
        <taxon>Craniata</taxon>
        <taxon>Vertebrata</taxon>
        <taxon>Euteleostomi</taxon>
        <taxon>Mammalia</taxon>
        <taxon>Metatheria</taxon>
        <taxon>Didelphimorphia</taxon>
        <taxon>Didelphidae</taxon>
        <taxon>Monodelphis</taxon>
    </lineage>
</organism>
<dbReference type="Proteomes" id="UP000002280">
    <property type="component" value="Unplaced"/>
</dbReference>
<dbReference type="GO" id="GO:0005886">
    <property type="term" value="C:plasma membrane"/>
    <property type="evidence" value="ECO:0000318"/>
    <property type="project" value="GO_Central"/>
</dbReference>
<keyword evidence="9" id="KW-1185">Reference proteome</keyword>
<accession>A0A5F8GA77</accession>
<evidence type="ECO:0000313" key="8">
    <source>
        <dbReference type="Ensembl" id="ENSMODP00000044299.1"/>
    </source>
</evidence>
<dbReference type="PANTHER" id="PTHR13999:SF4">
    <property type="entry name" value="INTERFERON-INDUCED TRANSMEMBRANE PROTEIN 3"/>
    <property type="match status" value="1"/>
</dbReference>
<proteinExistence type="inferred from homology"/>
<feature type="region of interest" description="Disordered" evidence="6">
    <location>
        <begin position="1"/>
        <end position="21"/>
    </location>
</feature>
<dbReference type="GO" id="GO:0046597">
    <property type="term" value="P:host-mediated suppression of symbiont invasion"/>
    <property type="evidence" value="ECO:0000318"/>
    <property type="project" value="GO_Central"/>
</dbReference>
<evidence type="ECO:0000256" key="1">
    <source>
        <dbReference type="ARBA" id="ARBA00004370"/>
    </source>
</evidence>
<dbReference type="AlphaFoldDB" id="A0A5F8GA77"/>
<dbReference type="GO" id="GO:0035456">
    <property type="term" value="P:response to interferon-beta"/>
    <property type="evidence" value="ECO:0000318"/>
    <property type="project" value="GO_Central"/>
</dbReference>